<dbReference type="Pfam" id="PF04267">
    <property type="entry name" value="SoxD"/>
    <property type="match status" value="1"/>
</dbReference>
<dbReference type="Proteomes" id="UP000068905">
    <property type="component" value="Chromosome"/>
</dbReference>
<accession>A0A0M5KRW7</accession>
<dbReference type="STRING" id="1125411.W908_05615"/>
<dbReference type="GO" id="GO:0008115">
    <property type="term" value="F:sarcosine oxidase activity"/>
    <property type="evidence" value="ECO:0007669"/>
    <property type="project" value="InterPro"/>
</dbReference>
<dbReference type="Gene3D" id="3.30.2270.10">
    <property type="entry name" value="Folate-binding superfamily"/>
    <property type="match status" value="1"/>
</dbReference>
<proteinExistence type="predicted"/>
<reference evidence="1 2" key="1">
    <citation type="journal article" date="2015" name="Genome Announc.">
        <title>Genome Sequence of 'Candidatus Thioglobus singularis' Strain PS1, a Mixotroph from the SUP05 Clade of Marine Gammaproteobacteria.</title>
        <authorList>
            <person name="Marshall K.T."/>
            <person name="Morris R.M."/>
        </authorList>
    </citation>
    <scope>NUCLEOTIDE SEQUENCE [LARGE SCALE GENOMIC DNA]</scope>
    <source>
        <strain evidence="1 2">PS1</strain>
    </source>
</reference>
<evidence type="ECO:0000313" key="1">
    <source>
        <dbReference type="EMBL" id="ALE02066.1"/>
    </source>
</evidence>
<dbReference type="RefSeq" id="WP_020025834.1">
    <property type="nucleotide sequence ID" value="NZ_CP006911.1"/>
</dbReference>
<gene>
    <name evidence="1" type="ORF">W908_05615</name>
</gene>
<organism evidence="1 2">
    <name type="scientific">Candidatus Pseudothioglobus singularis PS1</name>
    <dbReference type="NCBI Taxonomy" id="1125411"/>
    <lineage>
        <taxon>Bacteria</taxon>
        <taxon>Pseudomonadati</taxon>
        <taxon>Pseudomonadota</taxon>
        <taxon>Gammaproteobacteria</taxon>
        <taxon>Candidatus Pseudothioglobaceae</taxon>
        <taxon>Candidatus Pseudothioglobus</taxon>
    </lineage>
</organism>
<dbReference type="InterPro" id="IPR006279">
    <property type="entry name" value="SoxD"/>
</dbReference>
<dbReference type="KEGG" id="tsn:W908_05615"/>
<dbReference type="AlphaFoldDB" id="A0A0M5KRW7"/>
<dbReference type="PATRIC" id="fig|1125411.7.peg.1107"/>
<evidence type="ECO:0000313" key="2">
    <source>
        <dbReference type="Proteomes" id="UP000068905"/>
    </source>
</evidence>
<dbReference type="GO" id="GO:0046653">
    <property type="term" value="P:tetrahydrofolate metabolic process"/>
    <property type="evidence" value="ECO:0007669"/>
    <property type="project" value="InterPro"/>
</dbReference>
<dbReference type="InterPro" id="IPR038561">
    <property type="entry name" value="SoxD_sf"/>
</dbReference>
<sequence length="96" mass="11240">MIINHPLLGPRDSEEFVYLGSTDLINRPTNWEDEASAEDFYQYQYIRENIAGDHQELWYHEQGDQSWLVVTRNTLSHEITKVELAQDVSRSMGRGK</sequence>
<dbReference type="EMBL" id="CP006911">
    <property type="protein sequence ID" value="ALE02066.1"/>
    <property type="molecule type" value="Genomic_DNA"/>
</dbReference>
<keyword evidence="2" id="KW-1185">Reference proteome</keyword>
<name>A0A0M5KRW7_9GAMM</name>
<protein>
    <submittedName>
        <fullName evidence="1">Sarcosine oxidase subunit delta</fullName>
    </submittedName>
</protein>
<dbReference type="OrthoDB" id="7159274at2"/>